<dbReference type="SUPFAM" id="SSF52833">
    <property type="entry name" value="Thioredoxin-like"/>
    <property type="match status" value="1"/>
</dbReference>
<evidence type="ECO:0000313" key="4">
    <source>
        <dbReference type="Proteomes" id="UP001054820"/>
    </source>
</evidence>
<protein>
    <submittedName>
        <fullName evidence="3">Glutathione S-transferase</fullName>
    </submittedName>
</protein>
<dbReference type="InterPro" id="IPR040079">
    <property type="entry name" value="Glutathione_S-Trfase"/>
</dbReference>
<dbReference type="InterPro" id="IPR010987">
    <property type="entry name" value="Glutathione-S-Trfase_C-like"/>
</dbReference>
<dbReference type="InterPro" id="IPR036282">
    <property type="entry name" value="Glutathione-S-Trfase_C_sf"/>
</dbReference>
<dbReference type="Proteomes" id="UP001054820">
    <property type="component" value="Chromosome"/>
</dbReference>
<dbReference type="EMBL" id="AP024202">
    <property type="protein sequence ID" value="BCN92621.1"/>
    <property type="molecule type" value="Genomic_DNA"/>
</dbReference>
<dbReference type="SFLD" id="SFLDS00019">
    <property type="entry name" value="Glutathione_Transferase_(cytos"/>
    <property type="match status" value="1"/>
</dbReference>
<dbReference type="InterPro" id="IPR036249">
    <property type="entry name" value="Thioredoxin-like_sf"/>
</dbReference>
<dbReference type="InterPro" id="IPR004045">
    <property type="entry name" value="Glutathione_S-Trfase_N"/>
</dbReference>
<reference evidence="3" key="1">
    <citation type="journal article" date="2022" name="Arch. Microbiol.">
        <title>Thiomicrorhabdus immobilis sp. nov., a mesophilic sulfur-oxidizing bacterium isolated from sediment of a brackish lake in northern Japan.</title>
        <authorList>
            <person name="Kojima H."/>
            <person name="Mochizuki J."/>
            <person name="Kanda M."/>
            <person name="Watanabe T."/>
            <person name="Fukui M."/>
        </authorList>
    </citation>
    <scope>NUCLEOTIDE SEQUENCE</scope>
    <source>
        <strain evidence="3">Am19</strain>
    </source>
</reference>
<gene>
    <name evidence="3" type="ORF">THMIRHAM_04060</name>
</gene>
<evidence type="ECO:0000313" key="3">
    <source>
        <dbReference type="EMBL" id="BCN92621.1"/>
    </source>
</evidence>
<dbReference type="PROSITE" id="PS50405">
    <property type="entry name" value="GST_CTER"/>
    <property type="match status" value="1"/>
</dbReference>
<dbReference type="CDD" id="cd03060">
    <property type="entry name" value="GST_N_Omega_like"/>
    <property type="match status" value="1"/>
</dbReference>
<name>A0ABM7MB87_9GAMM</name>
<dbReference type="PANTHER" id="PTHR43968:SF6">
    <property type="entry name" value="GLUTATHIONE S-TRANSFERASE OMEGA"/>
    <property type="match status" value="1"/>
</dbReference>
<keyword evidence="4" id="KW-1185">Reference proteome</keyword>
<dbReference type="PANTHER" id="PTHR43968">
    <property type="match status" value="1"/>
</dbReference>
<evidence type="ECO:0000259" key="2">
    <source>
        <dbReference type="PROSITE" id="PS50405"/>
    </source>
</evidence>
<dbReference type="InterPro" id="IPR050983">
    <property type="entry name" value="GST_Omega/HSP26"/>
</dbReference>
<dbReference type="SUPFAM" id="SSF47616">
    <property type="entry name" value="GST C-terminal domain-like"/>
    <property type="match status" value="1"/>
</dbReference>
<accession>A0ABM7MB87</accession>
<dbReference type="CDD" id="cd03196">
    <property type="entry name" value="GST_C_5"/>
    <property type="match status" value="1"/>
</dbReference>
<feature type="domain" description="GST C-terminal" evidence="2">
    <location>
        <begin position="90"/>
        <end position="219"/>
    </location>
</feature>
<dbReference type="RefSeq" id="WP_237262444.1">
    <property type="nucleotide sequence ID" value="NZ_AP024202.1"/>
</dbReference>
<feature type="domain" description="GST N-terminal" evidence="1">
    <location>
        <begin position="3"/>
        <end position="82"/>
    </location>
</feature>
<proteinExistence type="predicted"/>
<sequence length="244" mass="28859">MDKHPILYSYRRCPYAMRARMAIAFSGVQVEQREIVFWDKPEQMLLASPKGTVPVLILPDGQVIDESRDIMLWALNQDEKSYQAWLFTENAHEQAQINDWIDACDNEFKTHLDHYKYADQYPEYSEEHYRELGCDYLRKLENAIKENSQSDNIDSEFTLINGRITMADIAVFPFVRQFANVNKDWFAHSDFVYLQRWLEKMLALPYFVSIMKNRPVWNPSHNALWVDEPELIYKNQFVAKAEAS</sequence>
<dbReference type="Pfam" id="PF13417">
    <property type="entry name" value="GST_N_3"/>
    <property type="match status" value="1"/>
</dbReference>
<organism evidence="3 4">
    <name type="scientific">Thiomicrorhabdus immobilis</name>
    <dbReference type="NCBI Taxonomy" id="2791037"/>
    <lineage>
        <taxon>Bacteria</taxon>
        <taxon>Pseudomonadati</taxon>
        <taxon>Pseudomonadota</taxon>
        <taxon>Gammaproteobacteria</taxon>
        <taxon>Thiotrichales</taxon>
        <taxon>Piscirickettsiaceae</taxon>
        <taxon>Thiomicrorhabdus</taxon>
    </lineage>
</organism>
<dbReference type="PROSITE" id="PS50404">
    <property type="entry name" value="GST_NTER"/>
    <property type="match status" value="1"/>
</dbReference>
<dbReference type="Gene3D" id="1.20.1050.10">
    <property type="match status" value="1"/>
</dbReference>
<evidence type="ECO:0000259" key="1">
    <source>
        <dbReference type="PROSITE" id="PS50404"/>
    </source>
</evidence>
<dbReference type="Gene3D" id="3.40.30.10">
    <property type="entry name" value="Glutaredoxin"/>
    <property type="match status" value="1"/>
</dbReference>